<keyword evidence="2" id="KW-1185">Reference proteome</keyword>
<reference evidence="2" key="1">
    <citation type="journal article" date="2013" name="Science">
        <title>The Amborella genome and the evolution of flowering plants.</title>
        <authorList>
            <consortium name="Amborella Genome Project"/>
        </authorList>
    </citation>
    <scope>NUCLEOTIDE SEQUENCE [LARGE SCALE GENOMIC DNA]</scope>
</reference>
<dbReference type="AlphaFoldDB" id="W1PGB2"/>
<protein>
    <submittedName>
        <fullName evidence="1">Uncharacterized protein</fullName>
    </submittedName>
</protein>
<name>W1PGB2_AMBTC</name>
<proteinExistence type="predicted"/>
<dbReference type="HOGENOM" id="CLU_2281275_0_0_1"/>
<organism evidence="1 2">
    <name type="scientific">Amborella trichopoda</name>
    <dbReference type="NCBI Taxonomy" id="13333"/>
    <lineage>
        <taxon>Eukaryota</taxon>
        <taxon>Viridiplantae</taxon>
        <taxon>Streptophyta</taxon>
        <taxon>Embryophyta</taxon>
        <taxon>Tracheophyta</taxon>
        <taxon>Spermatophyta</taxon>
        <taxon>Magnoliopsida</taxon>
        <taxon>Amborellales</taxon>
        <taxon>Amborellaceae</taxon>
        <taxon>Amborella</taxon>
    </lineage>
</organism>
<dbReference type="EMBL" id="KI393843">
    <property type="protein sequence ID" value="ERN07018.1"/>
    <property type="molecule type" value="Genomic_DNA"/>
</dbReference>
<dbReference type="Proteomes" id="UP000017836">
    <property type="component" value="Unassembled WGS sequence"/>
</dbReference>
<evidence type="ECO:0000313" key="2">
    <source>
        <dbReference type="Proteomes" id="UP000017836"/>
    </source>
</evidence>
<sequence length="102" mass="11222">MSVVDETYNFFLDFVNGGNDDIAIDAIMHPDGDDDDDDDTIDVAPAATLGFGPMIQLYESGDSHADPIASGYTHLIVYVFLFQILKLRENFLHMETGAVFAC</sequence>
<accession>W1PGB2</accession>
<evidence type="ECO:0000313" key="1">
    <source>
        <dbReference type="EMBL" id="ERN07018.1"/>
    </source>
</evidence>
<dbReference type="Gramene" id="ERN07018">
    <property type="protein sequence ID" value="ERN07018"/>
    <property type="gene ID" value="AMTR_s00141p00099390"/>
</dbReference>
<gene>
    <name evidence="1" type="ORF">AMTR_s00141p00099390</name>
</gene>